<dbReference type="GO" id="GO:0006281">
    <property type="term" value="P:DNA repair"/>
    <property type="evidence" value="ECO:0007669"/>
    <property type="project" value="InterPro"/>
</dbReference>
<dbReference type="InterPro" id="IPR050356">
    <property type="entry name" value="SulA_CellDiv_inhibitor"/>
</dbReference>
<keyword evidence="2" id="KW-0227">DNA damage</keyword>
<dbReference type="InterPro" id="IPR043128">
    <property type="entry name" value="Rev_trsase/Diguanyl_cyclase"/>
</dbReference>
<dbReference type="EMBL" id="CP043450">
    <property type="protein sequence ID" value="QEM12392.1"/>
    <property type="molecule type" value="Genomic_DNA"/>
</dbReference>
<organism evidence="4 5">
    <name type="scientific">Mucilaginibacter rubeus</name>
    <dbReference type="NCBI Taxonomy" id="2027860"/>
    <lineage>
        <taxon>Bacteria</taxon>
        <taxon>Pseudomonadati</taxon>
        <taxon>Bacteroidota</taxon>
        <taxon>Sphingobacteriia</taxon>
        <taxon>Sphingobacteriales</taxon>
        <taxon>Sphingobacteriaceae</taxon>
        <taxon>Mucilaginibacter</taxon>
    </lineage>
</organism>
<dbReference type="CDD" id="cd03468">
    <property type="entry name" value="PolY_like"/>
    <property type="match status" value="1"/>
</dbReference>
<gene>
    <name evidence="4" type="ORF">DEO27_021010</name>
</gene>
<dbReference type="Pfam" id="PF00817">
    <property type="entry name" value="IMS"/>
    <property type="match status" value="1"/>
</dbReference>
<sequence length="500" mass="56471">MPKRFLSLWFRYLLTDWKTIRQPDLKGKAFVFAEPDHSRLLVTAATAVAQQFGIEEGMTVADAKVISPDLVVFDGKKGRAVKLLTGLAEWCLRYTPLIALDPPDGLLLDVTGCTHLKGGEREFLKDMIGRLKEIGYDVRPGLADTIGSAWGVARCAKNGLIVPVGGHRNALMPLPPSALRLPTDLLIKLRNLGLYTISGFVHMPQAVLRRRFQKELVLRLLQALGQEEEFLIPLKEPVPYSERLECLEPITTREAIGIAVSNLLERLCKRLYAEGRGLRQSELIWFRIDGKKGQIAIGTSHASNRTEHLFKLFSLQFDQIEPGLGIELFVMEASQTEAASDKQGGLWAGKPGPDSEEIAELVDRIVGRIGSQGVRRYLPSEHYWPERAAAPGDQRKDDLAGAWWSDRPRPIQLLDQPELIQAMALTPDYPPKMFNYKGERHVIVAADGPERIEREWWLEPGEHRDYYIVEDEEGGRYWLFRSGHYDSGQSQLWYLHGFFA</sequence>
<feature type="domain" description="UmuC" evidence="3">
    <location>
        <begin position="21"/>
        <end position="153"/>
    </location>
</feature>
<keyword evidence="5" id="KW-1185">Reference proteome</keyword>
<dbReference type="PANTHER" id="PTHR35369:SF2">
    <property type="entry name" value="BLR3025 PROTEIN"/>
    <property type="match status" value="1"/>
</dbReference>
<evidence type="ECO:0000313" key="5">
    <source>
        <dbReference type="Proteomes" id="UP000251402"/>
    </source>
</evidence>
<dbReference type="RefSeq" id="WP_112575411.1">
    <property type="nucleotide sequence ID" value="NZ_CP043450.1"/>
</dbReference>
<name>A0A5C1I2D1_9SPHI</name>
<accession>A0A5C1I2D1</accession>
<dbReference type="KEGG" id="mrub:DEO27_021010"/>
<evidence type="ECO:0000256" key="2">
    <source>
        <dbReference type="ARBA" id="ARBA00022763"/>
    </source>
</evidence>
<dbReference type="InterPro" id="IPR043502">
    <property type="entry name" value="DNA/RNA_pol_sf"/>
</dbReference>
<reference evidence="4" key="1">
    <citation type="submission" date="2019-08" db="EMBL/GenBank/DDBJ databases">
        <title>Comparative genome analysis confer to the adaptation heavy metal polluted environment.</title>
        <authorList>
            <person name="Li Y."/>
        </authorList>
    </citation>
    <scope>NUCLEOTIDE SEQUENCE [LARGE SCALE GENOMIC DNA]</scope>
    <source>
        <strain evidence="4">P1</strain>
    </source>
</reference>
<dbReference type="PANTHER" id="PTHR35369">
    <property type="entry name" value="BLR3025 PROTEIN-RELATED"/>
    <property type="match status" value="1"/>
</dbReference>
<proteinExistence type="inferred from homology"/>
<evidence type="ECO:0000313" key="4">
    <source>
        <dbReference type="EMBL" id="QEM12392.1"/>
    </source>
</evidence>
<evidence type="ECO:0000259" key="3">
    <source>
        <dbReference type="PROSITE" id="PS50173"/>
    </source>
</evidence>
<evidence type="ECO:0000256" key="1">
    <source>
        <dbReference type="ARBA" id="ARBA00010945"/>
    </source>
</evidence>
<dbReference type="Proteomes" id="UP000251402">
    <property type="component" value="Chromosome"/>
</dbReference>
<dbReference type="PROSITE" id="PS50173">
    <property type="entry name" value="UMUC"/>
    <property type="match status" value="1"/>
</dbReference>
<comment type="similarity">
    <text evidence="1">Belongs to the DNA polymerase type-Y family.</text>
</comment>
<protein>
    <submittedName>
        <fullName evidence="4">DNA polymerase Y family protein</fullName>
    </submittedName>
</protein>
<dbReference type="Gene3D" id="3.30.70.270">
    <property type="match status" value="1"/>
</dbReference>
<dbReference type="OrthoDB" id="625722at2"/>
<dbReference type="Gene3D" id="3.40.1170.60">
    <property type="match status" value="1"/>
</dbReference>
<dbReference type="AlphaFoldDB" id="A0A5C1I2D1"/>
<dbReference type="SUPFAM" id="SSF56672">
    <property type="entry name" value="DNA/RNA polymerases"/>
    <property type="match status" value="1"/>
</dbReference>
<dbReference type="InterPro" id="IPR001126">
    <property type="entry name" value="UmuC"/>
</dbReference>